<feature type="compositionally biased region" description="Basic and acidic residues" evidence="1">
    <location>
        <begin position="412"/>
        <end position="424"/>
    </location>
</feature>
<dbReference type="PANTHER" id="PTHR38418:SF2">
    <property type="entry name" value="SUGAR ISOMERASE, KPSF_GUTQ (AFU_ORTHOLOGUE AFUA_6G08860)"/>
    <property type="match status" value="1"/>
</dbReference>
<sequence>MSSSILSRKRRRLTSSPSPPIRAQIPKLGDIAPALPMTPPDPDGPSGSPVNALSASISTAIHVISTERAGLAHLERIYLTDKLARDNMERAVTTVASTVSSGGKLVISGVGKSGKIGEKVVATMNSLGVQSTFLHPTEALHGDLGMVKPNDTVLLITFSGKTPELLRLLPHLPATVTLIAITAHMQPSLCPLLTSSNCTDSILLAAPVHEHEEISFGLPAPMTSTTVALALGDALALAVSRKLHTLPGKGPAEVFRGFHPGGAIGAASRASMTPVSEPASGSTPGSSLFSDDLLAERGSQMVPAIPPNDGPYVSDIGTPFDLIPCLPTHSSQDPAEIKIIDVLRAAIRSPSAEPWVSLSPTAIIPPSQVRALAEEADVDIKLKDLPNAAGVIVHRKDWFQVPKYSTVSDVKRMSTETNEDDHGHSTTRAGTRSTMRPVVAVTDAVTGDVISVLEGKELLNYIS</sequence>
<feature type="region of interest" description="Disordered" evidence="1">
    <location>
        <begin position="1"/>
        <end position="51"/>
    </location>
</feature>
<dbReference type="AlphaFoldDB" id="A0A2B7X7X4"/>
<keyword evidence="4" id="KW-1185">Reference proteome</keyword>
<proteinExistence type="predicted"/>
<feature type="region of interest" description="Disordered" evidence="1">
    <location>
        <begin position="412"/>
        <end position="433"/>
    </location>
</feature>
<dbReference type="GO" id="GO:0097367">
    <property type="term" value="F:carbohydrate derivative binding"/>
    <property type="evidence" value="ECO:0007669"/>
    <property type="project" value="InterPro"/>
</dbReference>
<organism evidence="3 4">
    <name type="scientific">Helicocarpus griseus UAMH5409</name>
    <dbReference type="NCBI Taxonomy" id="1447875"/>
    <lineage>
        <taxon>Eukaryota</taxon>
        <taxon>Fungi</taxon>
        <taxon>Dikarya</taxon>
        <taxon>Ascomycota</taxon>
        <taxon>Pezizomycotina</taxon>
        <taxon>Eurotiomycetes</taxon>
        <taxon>Eurotiomycetidae</taxon>
        <taxon>Onygenales</taxon>
        <taxon>Ajellomycetaceae</taxon>
        <taxon>Helicocarpus</taxon>
    </lineage>
</organism>
<dbReference type="Gene3D" id="3.40.50.10490">
    <property type="entry name" value="Glucose-6-phosphate isomerase like protein, domain 1"/>
    <property type="match status" value="1"/>
</dbReference>
<accession>A0A2B7X7X4</accession>
<dbReference type="GO" id="GO:1901135">
    <property type="term" value="P:carbohydrate derivative metabolic process"/>
    <property type="evidence" value="ECO:0007669"/>
    <property type="project" value="InterPro"/>
</dbReference>
<dbReference type="EMBL" id="PDNB01000106">
    <property type="protein sequence ID" value="PGH07764.1"/>
    <property type="molecule type" value="Genomic_DNA"/>
</dbReference>
<evidence type="ECO:0000259" key="2">
    <source>
        <dbReference type="PROSITE" id="PS51464"/>
    </source>
</evidence>
<evidence type="ECO:0000313" key="3">
    <source>
        <dbReference type="EMBL" id="PGH07764.1"/>
    </source>
</evidence>
<dbReference type="PROSITE" id="PS51464">
    <property type="entry name" value="SIS"/>
    <property type="match status" value="1"/>
</dbReference>
<evidence type="ECO:0000256" key="1">
    <source>
        <dbReference type="SAM" id="MobiDB-lite"/>
    </source>
</evidence>
<dbReference type="InterPro" id="IPR001347">
    <property type="entry name" value="SIS_dom"/>
</dbReference>
<dbReference type="SUPFAM" id="SSF53697">
    <property type="entry name" value="SIS domain"/>
    <property type="match status" value="1"/>
</dbReference>
<evidence type="ECO:0000313" key="4">
    <source>
        <dbReference type="Proteomes" id="UP000223968"/>
    </source>
</evidence>
<name>A0A2B7X7X4_9EURO</name>
<dbReference type="InterPro" id="IPR046348">
    <property type="entry name" value="SIS_dom_sf"/>
</dbReference>
<feature type="domain" description="SIS" evidence="2">
    <location>
        <begin position="95"/>
        <end position="245"/>
    </location>
</feature>
<protein>
    <recommendedName>
        <fullName evidence="2">SIS domain-containing protein</fullName>
    </recommendedName>
</protein>
<dbReference type="OrthoDB" id="1872003at2759"/>
<dbReference type="STRING" id="1447875.A0A2B7X7X4"/>
<comment type="caution">
    <text evidence="3">The sequence shown here is derived from an EMBL/GenBank/DDBJ whole genome shotgun (WGS) entry which is preliminary data.</text>
</comment>
<dbReference type="Pfam" id="PF01380">
    <property type="entry name" value="SIS"/>
    <property type="match status" value="1"/>
</dbReference>
<dbReference type="Proteomes" id="UP000223968">
    <property type="component" value="Unassembled WGS sequence"/>
</dbReference>
<dbReference type="PANTHER" id="PTHR38418">
    <property type="entry name" value="SUGAR ISOMERASE, KPSF/GUTQ (AFU_ORTHOLOGUE AFUA_6G08860)"/>
    <property type="match status" value="1"/>
</dbReference>
<gene>
    <name evidence="3" type="ORF">AJ79_06152</name>
</gene>
<reference evidence="3 4" key="1">
    <citation type="submission" date="2017-10" db="EMBL/GenBank/DDBJ databases">
        <title>Comparative genomics in systemic dimorphic fungi from Ajellomycetaceae.</title>
        <authorList>
            <person name="Munoz J.F."/>
            <person name="Mcewen J.G."/>
            <person name="Clay O.K."/>
            <person name="Cuomo C.A."/>
        </authorList>
    </citation>
    <scope>NUCLEOTIDE SEQUENCE [LARGE SCALE GENOMIC DNA]</scope>
    <source>
        <strain evidence="3 4">UAMH5409</strain>
    </source>
</reference>